<dbReference type="Proteomes" id="UP000034690">
    <property type="component" value="Unassembled WGS sequence"/>
</dbReference>
<evidence type="ECO:0000256" key="4">
    <source>
        <dbReference type="RuleBase" id="RU000535"/>
    </source>
</evidence>
<dbReference type="Pfam" id="PF00166">
    <property type="entry name" value="Cpn10"/>
    <property type="match status" value="1"/>
</dbReference>
<dbReference type="PANTHER" id="PTHR10772:SF63">
    <property type="entry name" value="20 KDA CHAPERONIN, CHLOROPLASTIC"/>
    <property type="match status" value="1"/>
</dbReference>
<evidence type="ECO:0000313" key="5">
    <source>
        <dbReference type="EMBL" id="KKR11813.1"/>
    </source>
</evidence>
<gene>
    <name evidence="3" type="primary">groES</name>
    <name evidence="3" type="synonym">groS</name>
    <name evidence="5" type="ORF">UT40_C0031G0003</name>
</gene>
<comment type="subcellular location">
    <subcellularLocation>
        <location evidence="3">Cytoplasm</location>
    </subcellularLocation>
</comment>
<organism evidence="5 6">
    <name type="scientific">Candidatus Woesebacteria bacterium GW2011_GWA1_39_21b</name>
    <dbReference type="NCBI Taxonomy" id="1618551"/>
    <lineage>
        <taxon>Bacteria</taxon>
        <taxon>Candidatus Woeseibacteriota</taxon>
    </lineage>
</organism>
<comment type="function">
    <text evidence="3 4">Together with the chaperonin GroEL, plays an essential role in assisting protein folding. The GroEL-GroES system forms a nano-cage that allows encapsulation of the non-native substrate proteins and provides a physical environment optimized to promote and accelerate protein folding. GroES binds to the apical surface of the GroEL ring, thereby capping the opening of the GroEL channel.</text>
</comment>
<dbReference type="InterPro" id="IPR020818">
    <property type="entry name" value="Chaperonin_GroES"/>
</dbReference>
<protein>
    <recommendedName>
        <fullName evidence="3">Co-chaperonin GroES</fullName>
    </recommendedName>
    <alternativeName>
        <fullName evidence="3">10 kDa chaperonin</fullName>
    </alternativeName>
    <alternativeName>
        <fullName evidence="3">Chaperonin-10</fullName>
        <shortName evidence="3">Cpn10</shortName>
    </alternativeName>
</protein>
<dbReference type="GO" id="GO:0044183">
    <property type="term" value="F:protein folding chaperone"/>
    <property type="evidence" value="ECO:0007669"/>
    <property type="project" value="InterPro"/>
</dbReference>
<dbReference type="GO" id="GO:0005737">
    <property type="term" value="C:cytoplasm"/>
    <property type="evidence" value="ECO:0007669"/>
    <property type="project" value="UniProtKB-SubCell"/>
</dbReference>
<dbReference type="FunFam" id="2.30.33.40:FF:000001">
    <property type="entry name" value="10 kDa chaperonin"/>
    <property type="match status" value="1"/>
</dbReference>
<keyword evidence="3" id="KW-0963">Cytoplasm</keyword>
<dbReference type="GO" id="GO:0051082">
    <property type="term" value="F:unfolded protein binding"/>
    <property type="evidence" value="ECO:0007669"/>
    <property type="project" value="TreeGrafter"/>
</dbReference>
<dbReference type="InterPro" id="IPR037124">
    <property type="entry name" value="Chaperonin_GroES_sf"/>
</dbReference>
<sequence length="104" mass="11254">MTTTKPSKLNLKPAAGYIVIEPLEKEERTSSGIYLPDSASEKPQQGKILAVGDDEITDTGAKRKAPAKVGDTVIYKKWGGNEVKIKGVEYLFAKFDDILAVVTA</sequence>
<dbReference type="PANTHER" id="PTHR10772">
    <property type="entry name" value="10 KDA HEAT SHOCK PROTEIN"/>
    <property type="match status" value="1"/>
</dbReference>
<evidence type="ECO:0000256" key="3">
    <source>
        <dbReference type="HAMAP-Rule" id="MF_00580"/>
    </source>
</evidence>
<dbReference type="GO" id="GO:0051087">
    <property type="term" value="F:protein-folding chaperone binding"/>
    <property type="evidence" value="ECO:0007669"/>
    <property type="project" value="TreeGrafter"/>
</dbReference>
<evidence type="ECO:0000256" key="1">
    <source>
        <dbReference type="ARBA" id="ARBA00006975"/>
    </source>
</evidence>
<comment type="subunit">
    <text evidence="3">Heptamer of 7 subunits arranged in a ring. Interacts with the chaperonin GroEL.</text>
</comment>
<dbReference type="EMBL" id="LBWQ01000031">
    <property type="protein sequence ID" value="KKR11813.1"/>
    <property type="molecule type" value="Genomic_DNA"/>
</dbReference>
<comment type="similarity">
    <text evidence="1 3 4">Belongs to the GroES chaperonin family.</text>
</comment>
<dbReference type="AlphaFoldDB" id="A0A0G0N8P0"/>
<dbReference type="NCBIfam" id="NF001531">
    <property type="entry name" value="PRK00364.2-2"/>
    <property type="match status" value="1"/>
</dbReference>
<evidence type="ECO:0000256" key="2">
    <source>
        <dbReference type="ARBA" id="ARBA00023186"/>
    </source>
</evidence>
<dbReference type="InterPro" id="IPR011032">
    <property type="entry name" value="GroES-like_sf"/>
</dbReference>
<comment type="caution">
    <text evidence="5">The sequence shown here is derived from an EMBL/GenBank/DDBJ whole genome shotgun (WGS) entry which is preliminary data.</text>
</comment>
<dbReference type="GO" id="GO:0046872">
    <property type="term" value="F:metal ion binding"/>
    <property type="evidence" value="ECO:0007669"/>
    <property type="project" value="TreeGrafter"/>
</dbReference>
<dbReference type="SMART" id="SM00883">
    <property type="entry name" value="Cpn10"/>
    <property type="match status" value="1"/>
</dbReference>
<dbReference type="HAMAP" id="MF_00580">
    <property type="entry name" value="CH10"/>
    <property type="match status" value="1"/>
</dbReference>
<dbReference type="SUPFAM" id="SSF50129">
    <property type="entry name" value="GroES-like"/>
    <property type="match status" value="1"/>
</dbReference>
<dbReference type="CDD" id="cd00320">
    <property type="entry name" value="cpn10"/>
    <property type="match status" value="1"/>
</dbReference>
<name>A0A0G0N8P0_9BACT</name>
<keyword evidence="2 3" id="KW-0143">Chaperone</keyword>
<reference evidence="5 6" key="1">
    <citation type="journal article" date="2015" name="Nature">
        <title>rRNA introns, odd ribosomes, and small enigmatic genomes across a large radiation of phyla.</title>
        <authorList>
            <person name="Brown C.T."/>
            <person name="Hug L.A."/>
            <person name="Thomas B.C."/>
            <person name="Sharon I."/>
            <person name="Castelle C.J."/>
            <person name="Singh A."/>
            <person name="Wilkins M.J."/>
            <person name="Williams K.H."/>
            <person name="Banfield J.F."/>
        </authorList>
    </citation>
    <scope>NUCLEOTIDE SEQUENCE [LARGE SCALE GENOMIC DNA]</scope>
</reference>
<proteinExistence type="inferred from homology"/>
<evidence type="ECO:0000313" key="6">
    <source>
        <dbReference type="Proteomes" id="UP000034690"/>
    </source>
</evidence>
<dbReference type="GO" id="GO:0005524">
    <property type="term" value="F:ATP binding"/>
    <property type="evidence" value="ECO:0007669"/>
    <property type="project" value="InterPro"/>
</dbReference>
<accession>A0A0G0N8P0</accession>
<dbReference type="Gene3D" id="2.30.33.40">
    <property type="entry name" value="GroES chaperonin"/>
    <property type="match status" value="1"/>
</dbReference>
<dbReference type="PRINTS" id="PR00297">
    <property type="entry name" value="CHAPERONIN10"/>
</dbReference>